<accession>A0A0C3C257</accession>
<proteinExistence type="predicted"/>
<dbReference type="OrthoDB" id="1028014at2759"/>
<organism evidence="2 3">
    <name type="scientific">Hebeloma cylindrosporum</name>
    <dbReference type="NCBI Taxonomy" id="76867"/>
    <lineage>
        <taxon>Eukaryota</taxon>
        <taxon>Fungi</taxon>
        <taxon>Dikarya</taxon>
        <taxon>Basidiomycota</taxon>
        <taxon>Agaricomycotina</taxon>
        <taxon>Agaricomycetes</taxon>
        <taxon>Agaricomycetidae</taxon>
        <taxon>Agaricales</taxon>
        <taxon>Agaricineae</taxon>
        <taxon>Hymenogastraceae</taxon>
        <taxon>Hebeloma</taxon>
    </lineage>
</organism>
<dbReference type="Proteomes" id="UP000053424">
    <property type="component" value="Unassembled WGS sequence"/>
</dbReference>
<dbReference type="PANTHER" id="PTHR34776">
    <property type="entry name" value="F17F16.3 PROTEIN"/>
    <property type="match status" value="1"/>
</dbReference>
<dbReference type="EMBL" id="KN831776">
    <property type="protein sequence ID" value="KIM43030.1"/>
    <property type="molecule type" value="Genomic_DNA"/>
</dbReference>
<sequence length="405" mass="44736">MPTTRQQTAIAEGKISPDEEHASTAPRRGRRSSTVKQGKKREAEQSTEEPKAEAEEHVSKKSKTEDKSDMEEKRHGFEPGTVERGHIYFLYRPRVQLEEVESTDDIRNFHMLLVPRPPEFTTQPALQDVGKKFDPSEHEEAEMKVLASGADAVPAKDDSRSTKKHYRLITLGKKRLPDPENSGAQGSRRKETFWAVVTAAGDDLESLKKGLQEKSYETKTRGTRHEGASRLVARGDYAIVNSEGKTPSSRETHFGYHISHPSPKDMGDVQESLGISAASSYILQVKNPQAPATGPQQAHSKPAEYPSWVMHDVFGQGKRGREGYGLRFVPGGTLELLDYKGAQLLLIAAREGEEGLERSLGEGRGTALSEASEKEAHASIQQVFDELGLEMGELPAEPVTEGTWV</sequence>
<gene>
    <name evidence="2" type="ORF">M413DRAFT_443841</name>
</gene>
<feature type="region of interest" description="Disordered" evidence="1">
    <location>
        <begin position="1"/>
        <end position="79"/>
    </location>
</feature>
<dbReference type="PANTHER" id="PTHR34776:SF1">
    <property type="entry name" value="F17F16.3 PROTEIN"/>
    <property type="match status" value="1"/>
</dbReference>
<feature type="compositionally biased region" description="Basic residues" evidence="1">
    <location>
        <begin position="27"/>
        <end position="39"/>
    </location>
</feature>
<evidence type="ECO:0000313" key="3">
    <source>
        <dbReference type="Proteomes" id="UP000053424"/>
    </source>
</evidence>
<reference evidence="2 3" key="1">
    <citation type="submission" date="2014-04" db="EMBL/GenBank/DDBJ databases">
        <authorList>
            <consortium name="DOE Joint Genome Institute"/>
            <person name="Kuo A."/>
            <person name="Gay G."/>
            <person name="Dore J."/>
            <person name="Kohler A."/>
            <person name="Nagy L.G."/>
            <person name="Floudas D."/>
            <person name="Copeland A."/>
            <person name="Barry K.W."/>
            <person name="Cichocki N."/>
            <person name="Veneault-Fourrey C."/>
            <person name="LaButti K."/>
            <person name="Lindquist E.A."/>
            <person name="Lipzen A."/>
            <person name="Lundell T."/>
            <person name="Morin E."/>
            <person name="Murat C."/>
            <person name="Sun H."/>
            <person name="Tunlid A."/>
            <person name="Henrissat B."/>
            <person name="Grigoriev I.V."/>
            <person name="Hibbett D.S."/>
            <person name="Martin F."/>
            <person name="Nordberg H.P."/>
            <person name="Cantor M.N."/>
            <person name="Hua S.X."/>
        </authorList>
    </citation>
    <scope>NUCLEOTIDE SEQUENCE [LARGE SCALE GENOMIC DNA]</scope>
    <source>
        <strain evidence="3">h7</strain>
    </source>
</reference>
<protein>
    <submittedName>
        <fullName evidence="2">Uncharacterized protein</fullName>
    </submittedName>
</protein>
<dbReference type="AlphaFoldDB" id="A0A0C3C257"/>
<evidence type="ECO:0000313" key="2">
    <source>
        <dbReference type="EMBL" id="KIM43030.1"/>
    </source>
</evidence>
<feature type="compositionally biased region" description="Basic and acidic residues" evidence="1">
    <location>
        <begin position="40"/>
        <end position="79"/>
    </location>
</feature>
<evidence type="ECO:0000256" key="1">
    <source>
        <dbReference type="SAM" id="MobiDB-lite"/>
    </source>
</evidence>
<reference evidence="3" key="2">
    <citation type="submission" date="2015-01" db="EMBL/GenBank/DDBJ databases">
        <title>Evolutionary Origins and Diversification of the Mycorrhizal Mutualists.</title>
        <authorList>
            <consortium name="DOE Joint Genome Institute"/>
            <consortium name="Mycorrhizal Genomics Consortium"/>
            <person name="Kohler A."/>
            <person name="Kuo A."/>
            <person name="Nagy L.G."/>
            <person name="Floudas D."/>
            <person name="Copeland A."/>
            <person name="Barry K.W."/>
            <person name="Cichocki N."/>
            <person name="Veneault-Fourrey C."/>
            <person name="LaButti K."/>
            <person name="Lindquist E.A."/>
            <person name="Lipzen A."/>
            <person name="Lundell T."/>
            <person name="Morin E."/>
            <person name="Murat C."/>
            <person name="Riley R."/>
            <person name="Ohm R."/>
            <person name="Sun H."/>
            <person name="Tunlid A."/>
            <person name="Henrissat B."/>
            <person name="Grigoriev I.V."/>
            <person name="Hibbett D.S."/>
            <person name="Martin F."/>
        </authorList>
    </citation>
    <scope>NUCLEOTIDE SEQUENCE [LARGE SCALE GENOMIC DNA]</scope>
    <source>
        <strain evidence="3">h7</strain>
    </source>
</reference>
<name>A0A0C3C257_HEBCY</name>
<keyword evidence="3" id="KW-1185">Reference proteome</keyword>
<dbReference type="STRING" id="686832.A0A0C3C257"/>
<dbReference type="HOGENOM" id="CLU_045837_1_0_1"/>